<dbReference type="Gene3D" id="1.10.10.10">
    <property type="entry name" value="Winged helix-like DNA-binding domain superfamily/Winged helix DNA-binding domain"/>
    <property type="match status" value="1"/>
</dbReference>
<evidence type="ECO:0000313" key="4">
    <source>
        <dbReference type="Proteomes" id="UP000254848"/>
    </source>
</evidence>
<dbReference type="InterPro" id="IPR000792">
    <property type="entry name" value="Tscrpt_reg_LuxR_C"/>
</dbReference>
<dbReference type="InterPro" id="IPR036388">
    <property type="entry name" value="WH-like_DNA-bd_sf"/>
</dbReference>
<reference evidence="3 4" key="1">
    <citation type="submission" date="2018-07" db="EMBL/GenBank/DDBJ databases">
        <title>Genomic Encyclopedia of Type Strains, Phase IV (KMG-IV): sequencing the most valuable type-strain genomes for metagenomic binning, comparative biology and taxonomic classification.</title>
        <authorList>
            <person name="Goeker M."/>
        </authorList>
    </citation>
    <scope>NUCLEOTIDE SEQUENCE [LARGE SCALE GENOMIC DNA]</scope>
    <source>
        <strain evidence="3 4">DSM 103736</strain>
    </source>
</reference>
<gene>
    <name evidence="3" type="ORF">C8D90_104331</name>
</gene>
<dbReference type="Proteomes" id="UP000254848">
    <property type="component" value="Unassembled WGS sequence"/>
</dbReference>
<dbReference type="EMBL" id="QRAP01000004">
    <property type="protein sequence ID" value="RDK92171.1"/>
    <property type="molecule type" value="Genomic_DNA"/>
</dbReference>
<evidence type="ECO:0000256" key="1">
    <source>
        <dbReference type="ARBA" id="ARBA00023125"/>
    </source>
</evidence>
<feature type="domain" description="HTH luxR-type" evidence="2">
    <location>
        <begin position="147"/>
        <end position="204"/>
    </location>
</feature>
<name>A0A370QSL7_9GAMM</name>
<dbReference type="GO" id="GO:0006355">
    <property type="term" value="P:regulation of DNA-templated transcription"/>
    <property type="evidence" value="ECO:0007669"/>
    <property type="project" value="InterPro"/>
</dbReference>
<sequence>MARGVSVPDLVQFGYCSRRILVQESADITWLGLYSLVEQSGMRGLSLMRVPELDKLTEMVNSHSPDVLLLSSVGRKVEILPLLHQLSDIMTYHPLLHIVVLLKQEMPHLSSLLYGFGVATIFSQPPSMKALTDQLGASPSRLVRKKARPLTPQERNVAKSLLMGYSVSRLARVSGKNVRTVSTQKQSVIQKLNMNNPGELQVLGGRLMATE</sequence>
<dbReference type="AlphaFoldDB" id="A0A370QSL7"/>
<dbReference type="SUPFAM" id="SSF46894">
    <property type="entry name" value="C-terminal effector domain of the bipartite response regulators"/>
    <property type="match status" value="1"/>
</dbReference>
<comment type="caution">
    <text evidence="3">The sequence shown here is derived from an EMBL/GenBank/DDBJ whole genome shotgun (WGS) entry which is preliminary data.</text>
</comment>
<dbReference type="SMART" id="SM00421">
    <property type="entry name" value="HTH_LUXR"/>
    <property type="match status" value="1"/>
</dbReference>
<dbReference type="OrthoDB" id="6623825at2"/>
<proteinExistence type="predicted"/>
<dbReference type="InterPro" id="IPR016032">
    <property type="entry name" value="Sig_transdc_resp-reg_C-effctor"/>
</dbReference>
<evidence type="ECO:0000259" key="2">
    <source>
        <dbReference type="SMART" id="SM00421"/>
    </source>
</evidence>
<dbReference type="GO" id="GO:0003677">
    <property type="term" value="F:DNA binding"/>
    <property type="evidence" value="ECO:0007669"/>
    <property type="project" value="UniProtKB-KW"/>
</dbReference>
<accession>A0A370QSL7</accession>
<keyword evidence="1 3" id="KW-0238">DNA-binding</keyword>
<organism evidence="3 4">
    <name type="scientific">Enterobacillus tribolii</name>
    <dbReference type="NCBI Taxonomy" id="1487935"/>
    <lineage>
        <taxon>Bacteria</taxon>
        <taxon>Pseudomonadati</taxon>
        <taxon>Pseudomonadota</taxon>
        <taxon>Gammaproteobacteria</taxon>
        <taxon>Enterobacterales</taxon>
        <taxon>Hafniaceae</taxon>
        <taxon>Enterobacillus</taxon>
    </lineage>
</organism>
<evidence type="ECO:0000313" key="3">
    <source>
        <dbReference type="EMBL" id="RDK92171.1"/>
    </source>
</evidence>
<keyword evidence="4" id="KW-1185">Reference proteome</keyword>
<protein>
    <submittedName>
        <fullName evidence="3">DNA-binding NarL/FixJ family response regulator</fullName>
    </submittedName>
</protein>